<dbReference type="RefSeq" id="WP_015597095.1">
    <property type="nucleotide sequence ID" value="NC_021172.1"/>
</dbReference>
<dbReference type="InterPro" id="IPR041286">
    <property type="entry name" value="MBG_2"/>
</dbReference>
<dbReference type="NCBIfam" id="TIGR01901">
    <property type="entry name" value="adhes_NPXG"/>
    <property type="match status" value="1"/>
</dbReference>
<comment type="subcellular location">
    <subcellularLocation>
        <location evidence="1">Secreted</location>
    </subcellularLocation>
</comment>
<dbReference type="Proteomes" id="UP000005952">
    <property type="component" value="Chromosome"/>
</dbReference>
<dbReference type="Pfam" id="PF18676">
    <property type="entry name" value="MBG_2"/>
    <property type="match status" value="3"/>
</dbReference>
<sequence length="1380" mass="137940">MTMRATSPYIRFLIGVATLAAGGALTVAAHANPAGGHVVGGAATIQGQETPGVIVNQLSQSAIIDWQSFNIAPGETTKFIQPNAAAVALNRVTGDKSPSSIFGSLSANGRIFLVNPEGFIFGPSAKINTAAFLATTHDITNDDFLAGRYKFGIPGNPKASIVNEGTITIADTGIAALVAPAVRNDGVITARLGKVALASANGFTLDLYGDNLITFSLNDAIASQVIDVATGKPIKSLVKNRGKLSAEGGTVAMTAVTARALVDSVINNSGVVEAQSVGVQNGRIVLGAQTAKSKHSPARTQKVLVSGTLDVSGKSKGETGGTVQVTGESIALNGASIDAGGDAGGGKVLIGGDTGGGIPNPAVAGNTTAALEPQQIPTASAVAIDASSTIDVSAVGAGNGGKVVVWSDDDTVFNGAAISRGGTLFGNGGFVETSSHDKLGFSGQVDLDAPNGERGTLLLDPKDVTIGSSGAWVVTPAAIEAALATSDVIVNTSAAGTDAGDITVAESVSWNNANTLTLSANRNITVLNGVTISNTSTGNLVMRADDTGSGTGSISFQGTGKVDYSDSMGIVSVFYNPAGGYSSPTDYTPYIVINGAVSGQLTAYMLVNDVNDLQDIQQNLSGNYALGKDIDASATATWNGGIGFLPIGNGTSTFLGTLFGQGYTIDQLTINSSGSYIGLFGVLGPTSKVVQVGLLDVDVIANTASTVTSSLPYVGSLAGSINKGTIIDSYATGNVGSSVGGTVGGLVAVNGGMIVDSYSGVNVSNQSLFGGATGGLVGQNAFNGVIKRSYATGNVLGNTANGTGGLVGLNNSTNGGAIDQTFATGLVSGNGTGGLVGSGSACYSSSPGCSPVGPITNSYWDIQSTGQATSIGSVYANSVGANYAGLSTVQLKSGLPQGFSSAAWGINGTTNAGYPFLLWQAAAAAPATILSGAAGTPVTLYYVASSQSVQYGQDLPSLTGTVIGFLPGDSLATATTGTLTFTTPATSSSSVGNYAITGSGLTPTGNYVFAQDPGNATALAIMPAPLTISADNLQKTYGATLNFTGQEFTTIGLVNGDSVSSVSLSSAGALPTATVAGGPYQIDASNAIGSGLGNYAITYAPGSLVVNPAPLTITADNQSKQFGAPFTFSGQEFSASGLVNGDTVSSVSLSSPGAPANATVTGSPYAITASNAQGSGLGNYSISYVDGAFSVISSAPPPPTPAILFPVVQDPAAQAQILSLIYPPYSTGAASTPSVAPIDFLFTGAQQSYLDKRNSIALAYAFDNEVVQSEISDLLTKAYAAYGFGPVAPTAEVVANFLLKFKAAWKINAEGHNGNYLRALNDGVGLFSEVFLETVAALSASEGGPVVSATVVSFVDNGLGVTKLAAAFATAYTYGFVWGQ</sequence>
<dbReference type="EMBL" id="CP005587">
    <property type="protein sequence ID" value="AGK57058.1"/>
    <property type="molecule type" value="Genomic_DNA"/>
</dbReference>
<dbReference type="SMART" id="SM00912">
    <property type="entry name" value="Haemagg_act"/>
    <property type="match status" value="1"/>
</dbReference>
<dbReference type="Gene3D" id="2.160.20.10">
    <property type="entry name" value="Single-stranded right-handed beta-helix, Pectin lyase-like"/>
    <property type="match status" value="1"/>
</dbReference>
<dbReference type="InterPro" id="IPR011050">
    <property type="entry name" value="Pectin_lyase_fold/virulence"/>
</dbReference>
<dbReference type="eggNOG" id="COG3210">
    <property type="taxonomic scope" value="Bacteria"/>
</dbReference>
<proteinExistence type="predicted"/>
<keyword evidence="2" id="KW-0964">Secreted</keyword>
<evidence type="ECO:0000313" key="6">
    <source>
        <dbReference type="EMBL" id="AGK57058.1"/>
    </source>
</evidence>
<keyword evidence="3 4" id="KW-0732">Signal</keyword>
<evidence type="ECO:0000256" key="4">
    <source>
        <dbReference type="SAM" id="SignalP"/>
    </source>
</evidence>
<organism evidence="6 7">
    <name type="scientific">Hyphomicrobium denitrificans 1NES1</name>
    <dbReference type="NCBI Taxonomy" id="670307"/>
    <lineage>
        <taxon>Bacteria</taxon>
        <taxon>Pseudomonadati</taxon>
        <taxon>Pseudomonadota</taxon>
        <taxon>Alphaproteobacteria</taxon>
        <taxon>Hyphomicrobiales</taxon>
        <taxon>Hyphomicrobiaceae</taxon>
        <taxon>Hyphomicrobium</taxon>
    </lineage>
</organism>
<dbReference type="Pfam" id="PF05860">
    <property type="entry name" value="TPS"/>
    <property type="match status" value="1"/>
</dbReference>
<evidence type="ECO:0000256" key="2">
    <source>
        <dbReference type="ARBA" id="ARBA00022525"/>
    </source>
</evidence>
<evidence type="ECO:0000259" key="5">
    <source>
        <dbReference type="SMART" id="SM00912"/>
    </source>
</evidence>
<feature type="chain" id="PRO_5004105297" evidence="4">
    <location>
        <begin position="32"/>
        <end position="1380"/>
    </location>
</feature>
<dbReference type="KEGG" id="hdt:HYPDE_26888"/>
<dbReference type="HOGENOM" id="CLU_001551_1_0_5"/>
<dbReference type="PANTHER" id="PTHR12338:SF8">
    <property type="entry name" value="HEME_HEMOPEXIN-BINDING PROTEIN"/>
    <property type="match status" value="1"/>
</dbReference>
<dbReference type="OrthoDB" id="1776524at2"/>
<dbReference type="GO" id="GO:0005576">
    <property type="term" value="C:extracellular region"/>
    <property type="evidence" value="ECO:0007669"/>
    <property type="project" value="UniProtKB-SubCell"/>
</dbReference>
<protein>
    <submittedName>
        <fullName evidence="6">Filamentous hemagglutinin outer membrane protein</fullName>
    </submittedName>
</protein>
<feature type="signal peptide" evidence="4">
    <location>
        <begin position="1"/>
        <end position="31"/>
    </location>
</feature>
<dbReference type="Gene3D" id="3.30.160.710">
    <property type="match status" value="2"/>
</dbReference>
<dbReference type="InterPro" id="IPR012334">
    <property type="entry name" value="Pectin_lyas_fold"/>
</dbReference>
<dbReference type="eggNOG" id="COG5295">
    <property type="taxonomic scope" value="Bacteria"/>
</dbReference>
<dbReference type="Gene3D" id="2.160.20.110">
    <property type="match status" value="1"/>
</dbReference>
<feature type="domain" description="Filamentous haemagglutinin FhaB/tRNA nuclease CdiA-like TPS" evidence="5">
    <location>
        <begin position="29"/>
        <end position="143"/>
    </location>
</feature>
<dbReference type="InterPro" id="IPR050909">
    <property type="entry name" value="Bact_Autotransporter_VF"/>
</dbReference>
<evidence type="ECO:0000313" key="7">
    <source>
        <dbReference type="Proteomes" id="UP000005952"/>
    </source>
</evidence>
<gene>
    <name evidence="6" type="ORF">HYPDE_26888</name>
</gene>
<dbReference type="PANTHER" id="PTHR12338">
    <property type="entry name" value="AUTOTRANSPORTER"/>
    <property type="match status" value="1"/>
</dbReference>
<dbReference type="STRING" id="670307.HYPDE_26888"/>
<accession>N0B297</accession>
<evidence type="ECO:0000256" key="1">
    <source>
        <dbReference type="ARBA" id="ARBA00004613"/>
    </source>
</evidence>
<dbReference type="eggNOG" id="COG5492">
    <property type="taxonomic scope" value="Bacteria"/>
</dbReference>
<reference evidence="6 7" key="1">
    <citation type="journal article" date="2013" name="Genome Announc.">
        <title>Genome sequences for three denitrifying bacterial strains isolated from a uranium- and nitrate-contaminated subsurface environment.</title>
        <authorList>
            <person name="Venkatramanan R."/>
            <person name="Prakash O."/>
            <person name="Woyke T."/>
            <person name="Chain P."/>
            <person name="Goodwin L.A."/>
            <person name="Watson D."/>
            <person name="Brooks S."/>
            <person name="Kostka J.E."/>
            <person name="Green S.J."/>
        </authorList>
    </citation>
    <scope>NUCLEOTIDE SEQUENCE [LARGE SCALE GENOMIC DNA]</scope>
    <source>
        <strain evidence="6 7">1NES1</strain>
    </source>
</reference>
<dbReference type="InterPro" id="IPR008638">
    <property type="entry name" value="FhaB/CdiA-like_TPS"/>
</dbReference>
<name>N0B297_9HYPH</name>
<evidence type="ECO:0000256" key="3">
    <source>
        <dbReference type="ARBA" id="ARBA00022729"/>
    </source>
</evidence>
<keyword evidence="7" id="KW-1185">Reference proteome</keyword>
<dbReference type="SUPFAM" id="SSF51126">
    <property type="entry name" value="Pectin lyase-like"/>
    <property type="match status" value="1"/>
</dbReference>